<dbReference type="GO" id="GO:0080120">
    <property type="term" value="P:CAAX-box protein maturation"/>
    <property type="evidence" value="ECO:0007669"/>
    <property type="project" value="UniProtKB-ARBA"/>
</dbReference>
<comment type="caution">
    <text evidence="3">The sequence shown here is derived from an EMBL/GenBank/DDBJ whole genome shotgun (WGS) entry which is preliminary data.</text>
</comment>
<keyword evidence="1" id="KW-0472">Membrane</keyword>
<feature type="transmembrane region" description="Helical" evidence="1">
    <location>
        <begin position="130"/>
        <end position="148"/>
    </location>
</feature>
<evidence type="ECO:0000259" key="2">
    <source>
        <dbReference type="Pfam" id="PF02517"/>
    </source>
</evidence>
<dbReference type="Pfam" id="PF02517">
    <property type="entry name" value="Rce1-like"/>
    <property type="match status" value="1"/>
</dbReference>
<protein>
    <submittedName>
        <fullName evidence="3">CPBP family intramembrane metalloprotease</fullName>
    </submittedName>
</protein>
<feature type="transmembrane region" description="Helical" evidence="1">
    <location>
        <begin position="12"/>
        <end position="33"/>
    </location>
</feature>
<feature type="transmembrane region" description="Helical" evidence="1">
    <location>
        <begin position="107"/>
        <end position="123"/>
    </location>
</feature>
<evidence type="ECO:0000313" key="3">
    <source>
        <dbReference type="EMBL" id="HJC04644.1"/>
    </source>
</evidence>
<keyword evidence="3" id="KW-0482">Metalloprotease</keyword>
<feature type="domain" description="CAAX prenyl protease 2/Lysostaphin resistance protein A-like" evidence="2">
    <location>
        <begin position="56"/>
        <end position="142"/>
    </location>
</feature>
<keyword evidence="3" id="KW-0645">Protease</keyword>
<dbReference type="Proteomes" id="UP000823910">
    <property type="component" value="Unassembled WGS sequence"/>
</dbReference>
<evidence type="ECO:0000313" key="4">
    <source>
        <dbReference type="Proteomes" id="UP000823910"/>
    </source>
</evidence>
<keyword evidence="1" id="KW-1133">Transmembrane helix</keyword>
<evidence type="ECO:0000256" key="1">
    <source>
        <dbReference type="SAM" id="Phobius"/>
    </source>
</evidence>
<dbReference type="GO" id="GO:0004175">
    <property type="term" value="F:endopeptidase activity"/>
    <property type="evidence" value="ECO:0007669"/>
    <property type="project" value="UniProtKB-ARBA"/>
</dbReference>
<proteinExistence type="predicted"/>
<dbReference type="AlphaFoldDB" id="A0A9D2SGQ7"/>
<organism evidence="3 4">
    <name type="scientific">Candidatus Enterocloster excrementipullorum</name>
    <dbReference type="NCBI Taxonomy" id="2838559"/>
    <lineage>
        <taxon>Bacteria</taxon>
        <taxon>Bacillati</taxon>
        <taxon>Bacillota</taxon>
        <taxon>Clostridia</taxon>
        <taxon>Lachnospirales</taxon>
        <taxon>Lachnospiraceae</taxon>
        <taxon>Enterocloster</taxon>
    </lineage>
</organism>
<dbReference type="EMBL" id="DWWT01000002">
    <property type="protein sequence ID" value="HJC04644.1"/>
    <property type="molecule type" value="Genomic_DNA"/>
</dbReference>
<keyword evidence="3" id="KW-0378">Hydrolase</keyword>
<keyword evidence="1" id="KW-0812">Transmembrane</keyword>
<gene>
    <name evidence="3" type="ORF">H9704_00535</name>
</gene>
<dbReference type="InterPro" id="IPR003675">
    <property type="entry name" value="Rce1/LyrA-like_dom"/>
</dbReference>
<accession>A0A9D2SGQ7</accession>
<sequence length="149" mass="16253">MEKRQRILPDEWLFCVICAAAAGIAGNFLIRILPWPAFMLESFRPAAETSVRGGSAFLAAALLAGPLAEEAVFRSGIYGFLRPRLGTRASAFCSALAFGLYHGNWIQGIYGFMMGILLAWGYERSRYRKYAVVVLMHGAANLAALAVFG</sequence>
<dbReference type="GO" id="GO:0008237">
    <property type="term" value="F:metallopeptidase activity"/>
    <property type="evidence" value="ECO:0007669"/>
    <property type="project" value="UniProtKB-KW"/>
</dbReference>
<name>A0A9D2SGQ7_9FIRM</name>
<reference evidence="3" key="2">
    <citation type="submission" date="2021-04" db="EMBL/GenBank/DDBJ databases">
        <authorList>
            <person name="Gilroy R."/>
        </authorList>
    </citation>
    <scope>NUCLEOTIDE SEQUENCE</scope>
    <source>
        <strain evidence="3">CHK180-15479</strain>
    </source>
</reference>
<reference evidence="3" key="1">
    <citation type="journal article" date="2021" name="PeerJ">
        <title>Extensive microbial diversity within the chicken gut microbiome revealed by metagenomics and culture.</title>
        <authorList>
            <person name="Gilroy R."/>
            <person name="Ravi A."/>
            <person name="Getino M."/>
            <person name="Pursley I."/>
            <person name="Horton D.L."/>
            <person name="Alikhan N.F."/>
            <person name="Baker D."/>
            <person name="Gharbi K."/>
            <person name="Hall N."/>
            <person name="Watson M."/>
            <person name="Adriaenssens E.M."/>
            <person name="Foster-Nyarko E."/>
            <person name="Jarju S."/>
            <person name="Secka A."/>
            <person name="Antonio M."/>
            <person name="Oren A."/>
            <person name="Chaudhuri R.R."/>
            <person name="La Ragione R."/>
            <person name="Hildebrand F."/>
            <person name="Pallen M.J."/>
        </authorList>
    </citation>
    <scope>NUCLEOTIDE SEQUENCE</scope>
    <source>
        <strain evidence="3">CHK180-15479</strain>
    </source>
</reference>